<dbReference type="VEuPathDB" id="ToxoDB:EAH_00004350"/>
<protein>
    <submittedName>
        <fullName evidence="2">Uncharacterized protein</fullName>
    </submittedName>
</protein>
<reference evidence="2" key="1">
    <citation type="submission" date="2013-10" db="EMBL/GenBank/DDBJ databases">
        <title>Genomic analysis of the causative agents of coccidiosis in chickens.</title>
        <authorList>
            <person name="Reid A.J."/>
            <person name="Blake D."/>
            <person name="Billington K."/>
            <person name="Browne H."/>
            <person name="Dunn M."/>
            <person name="Hung S."/>
            <person name="Kawahara F."/>
            <person name="Miranda-Saavedra D."/>
            <person name="Mourier T."/>
            <person name="Nagra H."/>
            <person name="Otto T.D."/>
            <person name="Rawlings N."/>
            <person name="Sanchez A."/>
            <person name="Sanders M."/>
            <person name="Subramaniam C."/>
            <person name="Tay Y."/>
            <person name="Dear P."/>
            <person name="Doerig C."/>
            <person name="Gruber A."/>
            <person name="Parkinson J."/>
            <person name="Shirley M."/>
            <person name="Wan K.L."/>
            <person name="Berriman M."/>
            <person name="Tomley F."/>
            <person name="Pain A."/>
        </authorList>
    </citation>
    <scope>NUCLEOTIDE SEQUENCE [LARGE SCALE GENOMIC DNA]</scope>
    <source>
        <strain evidence="2">Houghton</strain>
    </source>
</reference>
<feature type="region of interest" description="Disordered" evidence="1">
    <location>
        <begin position="1"/>
        <end position="45"/>
    </location>
</feature>
<feature type="region of interest" description="Disordered" evidence="1">
    <location>
        <begin position="120"/>
        <end position="160"/>
    </location>
</feature>
<name>U6GC90_EIMAC</name>
<evidence type="ECO:0000256" key="1">
    <source>
        <dbReference type="SAM" id="MobiDB-lite"/>
    </source>
</evidence>
<reference evidence="2" key="2">
    <citation type="submission" date="2013-10" db="EMBL/GenBank/DDBJ databases">
        <authorList>
            <person name="Aslett M."/>
        </authorList>
    </citation>
    <scope>NUCLEOTIDE SEQUENCE [LARGE SCALE GENOMIC DNA]</scope>
    <source>
        <strain evidence="2">Houghton</strain>
    </source>
</reference>
<accession>U6GC90</accession>
<dbReference type="RefSeq" id="XP_013252451.1">
    <property type="nucleotide sequence ID" value="XM_013396997.1"/>
</dbReference>
<dbReference type="EMBL" id="HG670563">
    <property type="protein sequence ID" value="CDI77142.1"/>
    <property type="molecule type" value="Genomic_DNA"/>
</dbReference>
<keyword evidence="3" id="KW-1185">Reference proteome</keyword>
<dbReference type="Proteomes" id="UP000018050">
    <property type="component" value="Unassembled WGS sequence"/>
</dbReference>
<dbReference type="AlphaFoldDB" id="U6GC90"/>
<organism evidence="2 3">
    <name type="scientific">Eimeria acervulina</name>
    <name type="common">Coccidian parasite</name>
    <dbReference type="NCBI Taxonomy" id="5801"/>
    <lineage>
        <taxon>Eukaryota</taxon>
        <taxon>Sar</taxon>
        <taxon>Alveolata</taxon>
        <taxon>Apicomplexa</taxon>
        <taxon>Conoidasida</taxon>
        <taxon>Coccidia</taxon>
        <taxon>Eucoccidiorida</taxon>
        <taxon>Eimeriorina</taxon>
        <taxon>Eimeriidae</taxon>
        <taxon>Eimeria</taxon>
    </lineage>
</organism>
<gene>
    <name evidence="2" type="ORF">EAH_00004350</name>
</gene>
<feature type="compositionally biased region" description="Polar residues" evidence="1">
    <location>
        <begin position="130"/>
        <end position="139"/>
    </location>
</feature>
<evidence type="ECO:0000313" key="3">
    <source>
        <dbReference type="Proteomes" id="UP000018050"/>
    </source>
</evidence>
<dbReference type="GeneID" id="25268505"/>
<sequence length="281" mass="31605">MIFPKGAVASVPALPNTASTARKRSPSPGRSAHCPHTKQHSTNELQQHLSGKILQQLRTEVQQRLQQKVKEQLHTYRQQIPTPTNQKTLCDRRANGQIVHLPQPEAPQDKGSAAQAEMDMLQQHDRTRWSSETSATGTATPVFLSGSRGKKRGPSRLKRSYSGPVNATFQLWDQPALPNPVPEACEQRMQWLQSWSSEAQGLKEKQLLATLKELNTRPDFALVDVWRVFDPEGAGISEARRVQDGFSRLGIRCSGQEAQCFIWYYCPPHPIGRFRVGWPDL</sequence>
<feature type="compositionally biased region" description="Basic residues" evidence="1">
    <location>
        <begin position="148"/>
        <end position="159"/>
    </location>
</feature>
<evidence type="ECO:0000313" key="2">
    <source>
        <dbReference type="EMBL" id="CDI77142.1"/>
    </source>
</evidence>
<proteinExistence type="predicted"/>